<evidence type="ECO:0000259" key="19">
    <source>
        <dbReference type="Pfam" id="PF00905"/>
    </source>
</evidence>
<dbReference type="UniPathway" id="UPA00219"/>
<reference evidence="21 22" key="1">
    <citation type="submission" date="2018-06" db="EMBL/GenBank/DDBJ databases">
        <authorList>
            <consortium name="Pathogen Informatics"/>
            <person name="Doyle S."/>
        </authorList>
    </citation>
    <scope>NUCLEOTIDE SEQUENCE [LARGE SCALE GENOMIC DNA]</scope>
    <source>
        <strain evidence="21 22">NCTC12221</strain>
    </source>
</reference>
<evidence type="ECO:0000256" key="3">
    <source>
        <dbReference type="ARBA" id="ARBA00007090"/>
    </source>
</evidence>
<accession>A0A377JVN6</accession>
<comment type="catalytic activity">
    <reaction evidence="17">
        <text>[GlcNAc-(1-&gt;4)-Mur2Ac(oyl-L-Ala-gamma-D-Glu-L-Lys-D-Ala-D-Ala)](n)-di-trans,octa-cis-undecaprenyl diphosphate + beta-D-GlcNAc-(1-&gt;4)-Mur2Ac(oyl-L-Ala-gamma-D-Glu-L-Lys-D-Ala-D-Ala)-di-trans,octa-cis-undecaprenyl diphosphate = [GlcNAc-(1-&gt;4)-Mur2Ac(oyl-L-Ala-gamma-D-Glu-L-Lys-D-Ala-D-Ala)](n+1)-di-trans,octa-cis-undecaprenyl diphosphate + di-trans,octa-cis-undecaprenyl diphosphate + H(+)</text>
        <dbReference type="Rhea" id="RHEA:23708"/>
        <dbReference type="Rhea" id="RHEA-COMP:9602"/>
        <dbReference type="Rhea" id="RHEA-COMP:9603"/>
        <dbReference type="ChEBI" id="CHEBI:15378"/>
        <dbReference type="ChEBI" id="CHEBI:58405"/>
        <dbReference type="ChEBI" id="CHEBI:60033"/>
        <dbReference type="ChEBI" id="CHEBI:78435"/>
        <dbReference type="EC" id="2.4.99.28"/>
    </reaction>
</comment>
<dbReference type="PANTHER" id="PTHR32282:SF11">
    <property type="entry name" value="PENICILLIN-BINDING PROTEIN 1B"/>
    <property type="match status" value="1"/>
</dbReference>
<dbReference type="Proteomes" id="UP000255335">
    <property type="component" value="Unassembled WGS sequence"/>
</dbReference>
<evidence type="ECO:0000256" key="6">
    <source>
        <dbReference type="ARBA" id="ARBA00022645"/>
    </source>
</evidence>
<keyword evidence="11" id="KW-0133">Cell shape</keyword>
<dbReference type="InterPro" id="IPR036950">
    <property type="entry name" value="PBP_transglycosylase"/>
</dbReference>
<dbReference type="Gene3D" id="3.40.710.10">
    <property type="entry name" value="DD-peptidase/beta-lactamase superfamily"/>
    <property type="match status" value="1"/>
</dbReference>
<dbReference type="Pfam" id="PF00905">
    <property type="entry name" value="Transpeptidase"/>
    <property type="match status" value="1"/>
</dbReference>
<keyword evidence="6" id="KW-0121">Carboxypeptidase</keyword>
<dbReference type="EMBL" id="UGHZ01000003">
    <property type="protein sequence ID" value="STP13465.1"/>
    <property type="molecule type" value="Genomic_DNA"/>
</dbReference>
<dbReference type="RefSeq" id="WP_115026656.1">
    <property type="nucleotide sequence ID" value="NZ_UGHZ01000003.1"/>
</dbReference>
<evidence type="ECO:0000256" key="2">
    <source>
        <dbReference type="ARBA" id="ARBA00004752"/>
    </source>
</evidence>
<evidence type="ECO:0000256" key="8">
    <source>
        <dbReference type="ARBA" id="ARBA00022676"/>
    </source>
</evidence>
<dbReference type="GO" id="GO:0071555">
    <property type="term" value="P:cell wall organization"/>
    <property type="evidence" value="ECO:0007669"/>
    <property type="project" value="UniProtKB-KW"/>
</dbReference>
<dbReference type="GO" id="GO:0009252">
    <property type="term" value="P:peptidoglycan biosynthetic process"/>
    <property type="evidence" value="ECO:0007669"/>
    <property type="project" value="UniProtKB-UniPathway"/>
</dbReference>
<keyword evidence="8" id="KW-0328">Glycosyltransferase</keyword>
<evidence type="ECO:0000256" key="15">
    <source>
        <dbReference type="ARBA" id="ARBA00023316"/>
    </source>
</evidence>
<keyword evidence="14" id="KW-0511">Multifunctional enzyme</keyword>
<comment type="similarity">
    <text evidence="4">In the N-terminal section; belongs to the glycosyltransferase 51 family.</text>
</comment>
<sequence>MWRRIKVGAFVVSIVLGVGIGAYLIKLFYEVETEVSKIKEYRFALASQIVDRKDRLIANIFTDENFRFYATFDEIPPRVIESLLAVEDTLFFEHIGINPDAISRAMLKNIKSMRYVEGGSTLTQQLIKNIALSPEKTLKRKLTEAMLAIHIERHLSKEKILELYLNRISFGHGYHGIKTAALGYFHKTLHELSLKEICMLVGLPKAPSFYDPTKNKDYSMSRANDIIDRLYDIGWISKEEHDNAINEVPDVYNETLTQNVAPYVVDEVLRELGHIEDLKTGGYYIKLKVDLDYQLAAQEAVAYGYEEINKRLKERYPKIYNDETMDENDTLNGAMVVTDTHTGDILAMVGGVNYAKQKFNRATQAKRQIGSSIKPFIYQAAFDKGDSPATFIPDVPRKFATKGAAEAAAEGTKEAESEEWRPSNYSSKFNGFMTLKDALRTSSNLATINLVDQNLGFSKLYQALKRDGFDDLPENMSIVLGSFELSLVEVAEQYSMFSNYGTILKPTLIESVINKSGESIYSSPTQSRHITTAQQAFLTIDILRDVVNRGTGFRARVKGIEVAGKTGTSNRNIDGWFCGFTPDVQAIVWYGRDDNTPIGPTESGGIVSPPAFAYFFSKVLTFDPGTSRKFKVPEGVKLKTLDYGDFYYTENSPLPSKKPMAVDIEEELLF</sequence>
<evidence type="ECO:0000256" key="4">
    <source>
        <dbReference type="ARBA" id="ARBA00007739"/>
    </source>
</evidence>
<evidence type="ECO:0000259" key="20">
    <source>
        <dbReference type="Pfam" id="PF00912"/>
    </source>
</evidence>
<dbReference type="GO" id="GO:0009002">
    <property type="term" value="F:serine-type D-Ala-D-Ala carboxypeptidase activity"/>
    <property type="evidence" value="ECO:0007669"/>
    <property type="project" value="UniProtKB-EC"/>
</dbReference>
<gene>
    <name evidence="21" type="primary">pbpA</name>
    <name evidence="21" type="ORF">NCTC12221_01540</name>
</gene>
<protein>
    <submittedName>
        <fullName evidence="21">Penicillin-binding protein</fullName>
    </submittedName>
</protein>
<feature type="domain" description="Penicillin-binding protein transpeptidase" evidence="19">
    <location>
        <begin position="333"/>
        <end position="612"/>
    </location>
</feature>
<evidence type="ECO:0000256" key="14">
    <source>
        <dbReference type="ARBA" id="ARBA00023268"/>
    </source>
</evidence>
<dbReference type="Pfam" id="PF00912">
    <property type="entry name" value="Transgly"/>
    <property type="match status" value="1"/>
</dbReference>
<name>A0A377JVN6_9HELI</name>
<dbReference type="PANTHER" id="PTHR32282">
    <property type="entry name" value="BINDING PROTEIN TRANSPEPTIDASE, PUTATIVE-RELATED"/>
    <property type="match status" value="1"/>
</dbReference>
<comment type="similarity">
    <text evidence="3">In the C-terminal section; belongs to the transpeptidase family.</text>
</comment>
<dbReference type="NCBIfam" id="TIGR02074">
    <property type="entry name" value="PBP_1a_fam"/>
    <property type="match status" value="1"/>
</dbReference>
<evidence type="ECO:0000256" key="18">
    <source>
        <dbReference type="SAM" id="Phobius"/>
    </source>
</evidence>
<dbReference type="FunFam" id="1.10.3810.10:FF:000001">
    <property type="entry name" value="Penicillin-binding protein 1A"/>
    <property type="match status" value="1"/>
</dbReference>
<dbReference type="GO" id="GO:0008360">
    <property type="term" value="P:regulation of cell shape"/>
    <property type="evidence" value="ECO:0007669"/>
    <property type="project" value="UniProtKB-KW"/>
</dbReference>
<keyword evidence="9" id="KW-0808">Transferase</keyword>
<comment type="catalytic activity">
    <reaction evidence="16">
        <text>Preferential cleavage: (Ac)2-L-Lys-D-Ala-|-D-Ala. Also transpeptidation of peptidyl-alanyl moieties that are N-acyl substituents of D-alanine.</text>
        <dbReference type="EC" id="3.4.16.4"/>
    </reaction>
</comment>
<proteinExistence type="inferred from homology"/>
<dbReference type="SUPFAM" id="SSF53955">
    <property type="entry name" value="Lysozyme-like"/>
    <property type="match status" value="1"/>
</dbReference>
<dbReference type="InterPro" id="IPR001460">
    <property type="entry name" value="PCN-bd_Tpept"/>
</dbReference>
<feature type="transmembrane region" description="Helical" evidence="18">
    <location>
        <begin position="7"/>
        <end position="29"/>
    </location>
</feature>
<keyword evidence="12" id="KW-0573">Peptidoglycan synthesis</keyword>
<evidence type="ECO:0000313" key="21">
    <source>
        <dbReference type="EMBL" id="STP13465.1"/>
    </source>
</evidence>
<evidence type="ECO:0000256" key="10">
    <source>
        <dbReference type="ARBA" id="ARBA00022801"/>
    </source>
</evidence>
<keyword evidence="18" id="KW-0812">Transmembrane</keyword>
<dbReference type="GO" id="GO:0008955">
    <property type="term" value="F:peptidoglycan glycosyltransferase activity"/>
    <property type="evidence" value="ECO:0007669"/>
    <property type="project" value="UniProtKB-EC"/>
</dbReference>
<dbReference type="InterPro" id="IPR001264">
    <property type="entry name" value="Glyco_trans_51"/>
</dbReference>
<evidence type="ECO:0000256" key="12">
    <source>
        <dbReference type="ARBA" id="ARBA00022984"/>
    </source>
</evidence>
<keyword evidence="13 18" id="KW-0472">Membrane</keyword>
<evidence type="ECO:0000313" key="22">
    <source>
        <dbReference type="Proteomes" id="UP000255335"/>
    </source>
</evidence>
<evidence type="ECO:0000256" key="1">
    <source>
        <dbReference type="ARBA" id="ARBA00004236"/>
    </source>
</evidence>
<dbReference type="GO" id="GO:0008658">
    <property type="term" value="F:penicillin binding"/>
    <property type="evidence" value="ECO:0007669"/>
    <property type="project" value="InterPro"/>
</dbReference>
<evidence type="ECO:0000256" key="11">
    <source>
        <dbReference type="ARBA" id="ARBA00022960"/>
    </source>
</evidence>
<evidence type="ECO:0000256" key="16">
    <source>
        <dbReference type="ARBA" id="ARBA00034000"/>
    </source>
</evidence>
<dbReference type="InterPro" id="IPR050396">
    <property type="entry name" value="Glycosyltr_51/Transpeptidase"/>
</dbReference>
<evidence type="ECO:0000256" key="5">
    <source>
        <dbReference type="ARBA" id="ARBA00022475"/>
    </source>
</evidence>
<keyword evidence="15" id="KW-0961">Cell wall biogenesis/degradation</keyword>
<comment type="pathway">
    <text evidence="2">Cell wall biogenesis; peptidoglycan biosynthesis.</text>
</comment>
<keyword evidence="10" id="KW-0378">Hydrolase</keyword>
<dbReference type="InterPro" id="IPR023346">
    <property type="entry name" value="Lysozyme-like_dom_sf"/>
</dbReference>
<keyword evidence="5" id="KW-1003">Cell membrane</keyword>
<organism evidence="21 22">
    <name type="scientific">Helicobacter cinaedi</name>
    <dbReference type="NCBI Taxonomy" id="213"/>
    <lineage>
        <taxon>Bacteria</taxon>
        <taxon>Pseudomonadati</taxon>
        <taxon>Campylobacterota</taxon>
        <taxon>Epsilonproteobacteria</taxon>
        <taxon>Campylobacterales</taxon>
        <taxon>Helicobacteraceae</taxon>
        <taxon>Helicobacter</taxon>
    </lineage>
</organism>
<dbReference type="AlphaFoldDB" id="A0A377JVN6"/>
<dbReference type="InterPro" id="IPR012338">
    <property type="entry name" value="Beta-lactam/transpept-like"/>
</dbReference>
<dbReference type="GO" id="GO:0005886">
    <property type="term" value="C:plasma membrane"/>
    <property type="evidence" value="ECO:0007669"/>
    <property type="project" value="UniProtKB-SubCell"/>
</dbReference>
<dbReference type="GO" id="GO:0030288">
    <property type="term" value="C:outer membrane-bounded periplasmic space"/>
    <property type="evidence" value="ECO:0007669"/>
    <property type="project" value="TreeGrafter"/>
</dbReference>
<dbReference type="GO" id="GO:0006508">
    <property type="term" value="P:proteolysis"/>
    <property type="evidence" value="ECO:0007669"/>
    <property type="project" value="UniProtKB-KW"/>
</dbReference>
<dbReference type="SUPFAM" id="SSF56601">
    <property type="entry name" value="beta-lactamase/transpeptidase-like"/>
    <property type="match status" value="1"/>
</dbReference>
<comment type="subcellular location">
    <subcellularLocation>
        <location evidence="1">Cell membrane</location>
    </subcellularLocation>
</comment>
<evidence type="ECO:0000256" key="7">
    <source>
        <dbReference type="ARBA" id="ARBA00022670"/>
    </source>
</evidence>
<evidence type="ECO:0000256" key="17">
    <source>
        <dbReference type="ARBA" id="ARBA00049902"/>
    </source>
</evidence>
<keyword evidence="18" id="KW-1133">Transmembrane helix</keyword>
<evidence type="ECO:0000256" key="9">
    <source>
        <dbReference type="ARBA" id="ARBA00022679"/>
    </source>
</evidence>
<dbReference type="Gene3D" id="1.10.3810.10">
    <property type="entry name" value="Biosynthetic peptidoglycan transglycosylase-like"/>
    <property type="match status" value="1"/>
</dbReference>
<keyword evidence="7" id="KW-0645">Protease</keyword>
<evidence type="ECO:0000256" key="13">
    <source>
        <dbReference type="ARBA" id="ARBA00023136"/>
    </source>
</evidence>
<feature type="domain" description="Glycosyl transferase family 51" evidence="20">
    <location>
        <begin position="56"/>
        <end position="230"/>
    </location>
</feature>